<dbReference type="InterPro" id="IPR017441">
    <property type="entry name" value="Protein_kinase_ATP_BS"/>
</dbReference>
<dbReference type="SUPFAM" id="SSF55486">
    <property type="entry name" value="Metalloproteases ('zincins'), catalytic domain"/>
    <property type="match status" value="1"/>
</dbReference>
<evidence type="ECO:0000256" key="5">
    <source>
        <dbReference type="ARBA" id="ARBA00022490"/>
    </source>
</evidence>
<dbReference type="SMART" id="SM00220">
    <property type="entry name" value="S_TKc"/>
    <property type="match status" value="1"/>
</dbReference>
<dbReference type="PANTHER" id="PTHR22968:SF24">
    <property type="entry name" value="SERINE_THREONINE-PROTEIN KINASE"/>
    <property type="match status" value="1"/>
</dbReference>
<dbReference type="SMART" id="SM00109">
    <property type="entry name" value="C1"/>
    <property type="match status" value="2"/>
</dbReference>
<dbReference type="Gene3D" id="1.10.510.10">
    <property type="entry name" value="Transferase(Phosphotransferase) domain 1"/>
    <property type="match status" value="1"/>
</dbReference>
<evidence type="ECO:0000256" key="2">
    <source>
        <dbReference type="ARBA" id="ARBA00004370"/>
    </source>
</evidence>
<keyword evidence="7" id="KW-0597">Phosphoprotein</keyword>
<feature type="region of interest" description="Disordered" evidence="22">
    <location>
        <begin position="728"/>
        <end position="798"/>
    </location>
</feature>
<dbReference type="GO" id="GO:0006508">
    <property type="term" value="P:proteolysis"/>
    <property type="evidence" value="ECO:0007669"/>
    <property type="project" value="UniProtKB-KW"/>
</dbReference>
<dbReference type="CDD" id="cd20796">
    <property type="entry name" value="C1_PKD_rpt2"/>
    <property type="match status" value="1"/>
</dbReference>
<dbReference type="SMART" id="SM00233">
    <property type="entry name" value="PH"/>
    <property type="match status" value="1"/>
</dbReference>
<keyword evidence="19 21" id="KW-0378">Hydrolase</keyword>
<dbReference type="InterPro" id="IPR001506">
    <property type="entry name" value="Peptidase_M12A"/>
</dbReference>
<dbReference type="AlphaFoldDB" id="A0A1W0WXP6"/>
<feature type="region of interest" description="Disordered" evidence="22">
    <location>
        <begin position="316"/>
        <end position="342"/>
    </location>
</feature>
<dbReference type="Gene3D" id="3.30.60.20">
    <property type="match status" value="2"/>
</dbReference>
<gene>
    <name evidence="27" type="ORF">BV898_06180</name>
</gene>
<keyword evidence="9 19" id="KW-0479">Metal-binding</keyword>
<dbReference type="PROSITE" id="PS00479">
    <property type="entry name" value="ZF_DAG_PE_1"/>
    <property type="match status" value="2"/>
</dbReference>
<proteinExistence type="inferred from homology"/>
<sequence>MTHHQKIFLSGLLMAYVLGIYPCDALPVPRAKRSLDLSSLNLGTLKEKFINYVRAVPTKWRDKIPDFAYDYAIKKANQLADKMEHFFEGDIAGIGKGGSGNQTAVLANNAVGDRAFLWQGGIVPYEISSSFAEHEVEVIKESLEDIMAKTCVKFVPHTNQPDYLSFVRRGLGCSSYVARVGGKQLVDLQPGCIYEIGEVQHEVMHALGFYHEQSREDRDDYVTIVWDNVKSDQKDQFKKYVSNTLGLPYDYMSIMHYGWNYFAIDVTKPTILPKVTAGIGNRSQMSANDVEKINRLYQCPAKSFVMIPPSWQAQALHSQNKESQQQQVTPASSSRDPQAGGSSPCPINLGQFINTQTTEKPSAVGWLFNKFKVAVKDKAQDVLCKDLLFVPTLSIPQFLIPHKIRANIISTHCLAACGKKETSRRNTITLYSSYLTACSRGALHEMAASQEGTVIAFQFQCGLTREPATAKYTDLSLRGVKELACLFIEKRFPGNGIANLPDRLMLYRHDPASENVLQMLQVASEITAGVLIEVVLTGDSSAADTEPEVRPHVFAITSYKSPTFCDHCGVILGGLVRQGLHCECCGINCHKRCAYKIPNYCTYLIKRPSLLSLNSMTSTMSTDDGGSVNGSMNNLSVRTVTTKERTPSTSIRPPIVDSMMSKRIKVPHTFVIKTFTKPTVCKFCKNLLVGLFRQGLQCKDCKLSCHEKCIGSAAADCTGEPPQVTPPLTANHTGATPDVGQGPPNFFIGGVSDDTPVNSPHTSRQEAPPSSRDRRDTSGQIHVSRIHDKSTMKRDSTETLPTIKEGWMVHFTSKNPTRLRHYWKLNSRKLIMYQSDTDHSIFCKINLDKMLSLDVGAQFPAPHAFQIRTNDLVFYVGDKPQSTAAEDWAAKLKKSLMPVGRPDGADAKNKVYVALEDIHAYYQLYPDDVLGAGQFGIVYEATHRPTGKKWAVKVTDKPRLSAKEAARMKAEVEILRSLNHPGVVSVEGFFENSKNVFIVMEKLSSDMLKYILSTEPKRLPERLGKFFTYQILAALGYLHTKKIAHCDLKPENILLTVTSEFPQIKLCDFGFAKIIGEASFRRSLVGTPAYLAPEALNRNKRYNRLLDMWSVGIIIYVSLAGVFRLTRTKTSRIRSSTRTSCGRLALGGVQEKPQSAGTGTCSDDYFTANYEDSDRSDLEEEDGSYEESHAM</sequence>
<comment type="caution">
    <text evidence="19">Lacks conserved residue(s) required for the propagation of feature annotation.</text>
</comment>
<feature type="binding site" evidence="20">
    <location>
        <position position="953"/>
    </location>
    <ligand>
        <name>ATP</name>
        <dbReference type="ChEBI" id="CHEBI:30616"/>
    </ligand>
</feature>
<feature type="compositionally biased region" description="Polar residues" evidence="22">
    <location>
        <begin position="316"/>
        <end position="336"/>
    </location>
</feature>
<evidence type="ECO:0000256" key="12">
    <source>
        <dbReference type="ARBA" id="ARBA00022771"/>
    </source>
</evidence>
<feature type="binding site" evidence="19">
    <location>
        <position position="211"/>
    </location>
    <ligand>
        <name>Zn(2+)</name>
        <dbReference type="ChEBI" id="CHEBI:29105"/>
        <note>catalytic</note>
    </ligand>
</feature>
<dbReference type="PANTHER" id="PTHR22968">
    <property type="entry name" value="PROTEIN KINASE C, MU"/>
    <property type="match status" value="1"/>
</dbReference>
<keyword evidence="10" id="KW-0677">Repeat</keyword>
<dbReference type="SUPFAM" id="SSF57889">
    <property type="entry name" value="Cysteine-rich domain"/>
    <property type="match status" value="2"/>
</dbReference>
<keyword evidence="14 19" id="KW-0862">Zinc</keyword>
<evidence type="ECO:0000256" key="19">
    <source>
        <dbReference type="PROSITE-ProRule" id="PRU01211"/>
    </source>
</evidence>
<feature type="domain" description="Phorbol-ester/DAG-type" evidence="25">
    <location>
        <begin position="551"/>
        <end position="601"/>
    </location>
</feature>
<evidence type="ECO:0000256" key="23">
    <source>
        <dbReference type="SAM" id="Phobius"/>
    </source>
</evidence>
<keyword evidence="17 23" id="KW-0472">Membrane</keyword>
<dbReference type="SMART" id="SM00235">
    <property type="entry name" value="ZnMc"/>
    <property type="match status" value="1"/>
</dbReference>
<feature type="compositionally biased region" description="Polar residues" evidence="22">
    <location>
        <begin position="1152"/>
        <end position="1161"/>
    </location>
</feature>
<evidence type="ECO:0000256" key="9">
    <source>
        <dbReference type="ARBA" id="ARBA00022723"/>
    </source>
</evidence>
<dbReference type="EC" id="3.4.24.-" evidence="21"/>
<dbReference type="GO" id="GO:0005829">
    <property type="term" value="C:cytosol"/>
    <property type="evidence" value="ECO:0007669"/>
    <property type="project" value="TreeGrafter"/>
</dbReference>
<evidence type="ECO:0000256" key="21">
    <source>
        <dbReference type="RuleBase" id="RU361183"/>
    </source>
</evidence>
<keyword evidence="28" id="KW-1185">Reference proteome</keyword>
<dbReference type="Pfam" id="PF01400">
    <property type="entry name" value="Astacin"/>
    <property type="match status" value="1"/>
</dbReference>
<dbReference type="Pfam" id="PF00069">
    <property type="entry name" value="Pkinase"/>
    <property type="match status" value="1"/>
</dbReference>
<accession>A0A1W0WXP6</accession>
<comment type="cofactor">
    <cofactor evidence="1">
        <name>Mg(2+)</name>
        <dbReference type="ChEBI" id="CHEBI:18420"/>
    </cofactor>
</comment>
<evidence type="ECO:0000313" key="27">
    <source>
        <dbReference type="EMBL" id="OQV19912.1"/>
    </source>
</evidence>
<keyword evidence="5" id="KW-0963">Cytoplasm</keyword>
<dbReference type="GO" id="GO:0016020">
    <property type="term" value="C:membrane"/>
    <property type="evidence" value="ECO:0007669"/>
    <property type="project" value="UniProtKB-SubCell"/>
</dbReference>
<evidence type="ECO:0000259" key="26">
    <source>
        <dbReference type="PROSITE" id="PS51864"/>
    </source>
</evidence>
<keyword evidence="19 21" id="KW-0645">Protease</keyword>
<evidence type="ECO:0000256" key="7">
    <source>
        <dbReference type="ARBA" id="ARBA00022553"/>
    </source>
</evidence>
<keyword evidence="15 20" id="KW-0067">ATP-binding</keyword>
<keyword evidence="8" id="KW-0808">Transferase</keyword>
<evidence type="ECO:0000256" key="1">
    <source>
        <dbReference type="ARBA" id="ARBA00001946"/>
    </source>
</evidence>
<dbReference type="GO" id="GO:0035556">
    <property type="term" value="P:intracellular signal transduction"/>
    <property type="evidence" value="ECO:0007669"/>
    <property type="project" value="TreeGrafter"/>
</dbReference>
<dbReference type="PROSITE" id="PS50011">
    <property type="entry name" value="PROTEIN_KINASE_DOM"/>
    <property type="match status" value="1"/>
</dbReference>
<evidence type="ECO:0000256" key="4">
    <source>
        <dbReference type="ARBA" id="ARBA00008582"/>
    </source>
</evidence>
<dbReference type="PROSITE" id="PS00107">
    <property type="entry name" value="PROTEIN_KINASE_ATP"/>
    <property type="match status" value="1"/>
</dbReference>
<evidence type="ECO:0000256" key="6">
    <source>
        <dbReference type="ARBA" id="ARBA00022527"/>
    </source>
</evidence>
<evidence type="ECO:0000256" key="22">
    <source>
        <dbReference type="SAM" id="MobiDB-lite"/>
    </source>
</evidence>
<keyword evidence="13 27" id="KW-0418">Kinase</keyword>
<dbReference type="InterPro" id="IPR000719">
    <property type="entry name" value="Prot_kinase_dom"/>
</dbReference>
<comment type="catalytic activity">
    <reaction evidence="18">
        <text>L-threonyl-[protein] + ATP = O-phospho-L-threonyl-[protein] + ADP + H(+)</text>
        <dbReference type="Rhea" id="RHEA:46608"/>
        <dbReference type="Rhea" id="RHEA-COMP:11060"/>
        <dbReference type="Rhea" id="RHEA-COMP:11605"/>
        <dbReference type="ChEBI" id="CHEBI:15378"/>
        <dbReference type="ChEBI" id="CHEBI:30013"/>
        <dbReference type="ChEBI" id="CHEBI:30616"/>
        <dbReference type="ChEBI" id="CHEBI:61977"/>
        <dbReference type="ChEBI" id="CHEBI:456216"/>
        <dbReference type="EC" id="2.7.11.13"/>
    </reaction>
</comment>
<dbReference type="SUPFAM" id="SSF50729">
    <property type="entry name" value="PH domain-like"/>
    <property type="match status" value="1"/>
</dbReference>
<keyword evidence="11 20" id="KW-0547">Nucleotide-binding</keyword>
<keyword evidence="21" id="KW-0732">Signal</keyword>
<dbReference type="Gene3D" id="3.40.390.10">
    <property type="entry name" value="Collagenase (Catalytic Domain)"/>
    <property type="match status" value="1"/>
</dbReference>
<dbReference type="InterPro" id="IPR002219">
    <property type="entry name" value="PKC_DAG/PE"/>
</dbReference>
<evidence type="ECO:0000256" key="15">
    <source>
        <dbReference type="ARBA" id="ARBA00022840"/>
    </source>
</evidence>
<dbReference type="GO" id="GO:0005524">
    <property type="term" value="F:ATP binding"/>
    <property type="evidence" value="ECO:0007669"/>
    <property type="project" value="UniProtKB-UniRule"/>
</dbReference>
<dbReference type="PRINTS" id="PR00008">
    <property type="entry name" value="DAGPEDOMAIN"/>
</dbReference>
<evidence type="ECO:0000256" key="13">
    <source>
        <dbReference type="ARBA" id="ARBA00022777"/>
    </source>
</evidence>
<evidence type="ECO:0000259" key="25">
    <source>
        <dbReference type="PROSITE" id="PS50081"/>
    </source>
</evidence>
<feature type="domain" description="Protein kinase" evidence="24">
    <location>
        <begin position="924"/>
        <end position="1191"/>
    </location>
</feature>
<dbReference type="PROSITE" id="PS51864">
    <property type="entry name" value="ASTACIN"/>
    <property type="match status" value="1"/>
</dbReference>
<dbReference type="InterPro" id="IPR008271">
    <property type="entry name" value="Ser/Thr_kinase_AS"/>
</dbReference>
<keyword evidence="23" id="KW-1133">Transmembrane helix</keyword>
<dbReference type="OrthoDB" id="10252171at2759"/>
<reference evidence="28" key="1">
    <citation type="submission" date="2017-01" db="EMBL/GenBank/DDBJ databases">
        <title>Comparative genomics of anhydrobiosis in the tardigrade Hypsibius dujardini.</title>
        <authorList>
            <person name="Yoshida Y."/>
            <person name="Koutsovoulos G."/>
            <person name="Laetsch D."/>
            <person name="Stevens L."/>
            <person name="Kumar S."/>
            <person name="Horikawa D."/>
            <person name="Ishino K."/>
            <person name="Komine S."/>
            <person name="Tomita M."/>
            <person name="Blaxter M."/>
            <person name="Arakawa K."/>
        </authorList>
    </citation>
    <scope>NUCLEOTIDE SEQUENCE [LARGE SCALE GENOMIC DNA]</scope>
    <source>
        <strain evidence="28">Z151</strain>
    </source>
</reference>
<feature type="active site" evidence="19">
    <location>
        <position position="202"/>
    </location>
</feature>
<dbReference type="PROSITE" id="PS00108">
    <property type="entry name" value="PROTEIN_KINASE_ST"/>
    <property type="match status" value="1"/>
</dbReference>
<dbReference type="InterPro" id="IPR046349">
    <property type="entry name" value="C1-like_sf"/>
</dbReference>
<dbReference type="InterPro" id="IPR020454">
    <property type="entry name" value="DAG/PE-bd"/>
</dbReference>
<dbReference type="GO" id="GO:0008270">
    <property type="term" value="F:zinc ion binding"/>
    <property type="evidence" value="ECO:0007669"/>
    <property type="project" value="UniProtKB-UniRule"/>
</dbReference>
<comment type="caution">
    <text evidence="27">The sequence shown here is derived from an EMBL/GenBank/DDBJ whole genome shotgun (WGS) entry which is preliminary data.</text>
</comment>
<comment type="similarity">
    <text evidence="4">Belongs to the protein kinase superfamily. CAMK Ser/Thr protein kinase family. PKD subfamily.</text>
</comment>
<feature type="region of interest" description="Disordered" evidence="22">
    <location>
        <begin position="1150"/>
        <end position="1191"/>
    </location>
</feature>
<dbReference type="GO" id="GO:0007200">
    <property type="term" value="P:phospholipase C-activating G protein-coupled receptor signaling pathway"/>
    <property type="evidence" value="ECO:0007669"/>
    <property type="project" value="TreeGrafter"/>
</dbReference>
<dbReference type="Pfam" id="PF00130">
    <property type="entry name" value="C1_1"/>
    <property type="match status" value="2"/>
</dbReference>
<feature type="compositionally biased region" description="Basic and acidic residues" evidence="22">
    <location>
        <begin position="785"/>
        <end position="797"/>
    </location>
</feature>
<evidence type="ECO:0000259" key="24">
    <source>
        <dbReference type="PROSITE" id="PS50011"/>
    </source>
</evidence>
<feature type="signal peptide" evidence="21">
    <location>
        <begin position="1"/>
        <end position="19"/>
    </location>
</feature>
<dbReference type="InterPro" id="IPR057764">
    <property type="entry name" value="Ubiquitin_PRKD1-3_N"/>
</dbReference>
<keyword evidence="16" id="KW-0460">Magnesium</keyword>
<dbReference type="InterPro" id="IPR006026">
    <property type="entry name" value="Peptidase_Metallo"/>
</dbReference>
<dbReference type="PRINTS" id="PR00480">
    <property type="entry name" value="ASTACIN"/>
</dbReference>
<dbReference type="CDD" id="cd20795">
    <property type="entry name" value="C1_PKD_rpt1"/>
    <property type="match status" value="1"/>
</dbReference>
<dbReference type="Gene3D" id="2.30.29.30">
    <property type="entry name" value="Pleckstrin-homology domain (PH domain)/Phosphotyrosine-binding domain (PTB)"/>
    <property type="match status" value="1"/>
</dbReference>
<keyword evidence="23" id="KW-0812">Transmembrane</keyword>
<dbReference type="GO" id="GO:0004697">
    <property type="term" value="F:diacylglycerol-dependent serine/threonine kinase activity"/>
    <property type="evidence" value="ECO:0007669"/>
    <property type="project" value="UniProtKB-EC"/>
</dbReference>
<comment type="cofactor">
    <cofactor evidence="19 21">
        <name>Zn(2+)</name>
        <dbReference type="ChEBI" id="CHEBI:29105"/>
    </cofactor>
    <text evidence="19 21">Binds 1 zinc ion per subunit.</text>
</comment>
<evidence type="ECO:0000256" key="3">
    <source>
        <dbReference type="ARBA" id="ARBA00004496"/>
    </source>
</evidence>
<evidence type="ECO:0000313" key="28">
    <source>
        <dbReference type="Proteomes" id="UP000192578"/>
    </source>
</evidence>
<evidence type="ECO:0000256" key="8">
    <source>
        <dbReference type="ARBA" id="ARBA00022679"/>
    </source>
</evidence>
<dbReference type="InterPro" id="IPR001849">
    <property type="entry name" value="PH_domain"/>
</dbReference>
<dbReference type="InterPro" id="IPR024079">
    <property type="entry name" value="MetalloPept_cat_dom_sf"/>
</dbReference>
<evidence type="ECO:0000256" key="14">
    <source>
        <dbReference type="ARBA" id="ARBA00022833"/>
    </source>
</evidence>
<evidence type="ECO:0000256" key="10">
    <source>
        <dbReference type="ARBA" id="ARBA00022737"/>
    </source>
</evidence>
<feature type="binding site" evidence="19">
    <location>
        <position position="205"/>
    </location>
    <ligand>
        <name>Zn(2+)</name>
        <dbReference type="ChEBI" id="CHEBI:29105"/>
        <note>catalytic</note>
    </ligand>
</feature>
<dbReference type="InterPro" id="IPR034035">
    <property type="entry name" value="Astacin-like_dom"/>
</dbReference>
<dbReference type="InterPro" id="IPR011993">
    <property type="entry name" value="PH-like_dom_sf"/>
</dbReference>
<dbReference type="SUPFAM" id="SSF56112">
    <property type="entry name" value="Protein kinase-like (PK-like)"/>
    <property type="match status" value="1"/>
</dbReference>
<evidence type="ECO:0000256" key="20">
    <source>
        <dbReference type="PROSITE-ProRule" id="PRU10141"/>
    </source>
</evidence>
<evidence type="ECO:0000256" key="18">
    <source>
        <dbReference type="ARBA" id="ARBA00047272"/>
    </source>
</evidence>
<evidence type="ECO:0000256" key="11">
    <source>
        <dbReference type="ARBA" id="ARBA00022741"/>
    </source>
</evidence>
<keyword evidence="6" id="KW-0723">Serine/threonine-protein kinase</keyword>
<dbReference type="PROSITE" id="PS50081">
    <property type="entry name" value="ZF_DAG_PE_2"/>
    <property type="match status" value="2"/>
</dbReference>
<keyword evidence="19 21" id="KW-0482">Metalloprotease</keyword>
<dbReference type="Pfam" id="PF00169">
    <property type="entry name" value="PH"/>
    <property type="match status" value="1"/>
</dbReference>
<organism evidence="27 28">
    <name type="scientific">Hypsibius exemplaris</name>
    <name type="common">Freshwater tardigrade</name>
    <dbReference type="NCBI Taxonomy" id="2072580"/>
    <lineage>
        <taxon>Eukaryota</taxon>
        <taxon>Metazoa</taxon>
        <taxon>Ecdysozoa</taxon>
        <taxon>Tardigrada</taxon>
        <taxon>Eutardigrada</taxon>
        <taxon>Parachela</taxon>
        <taxon>Hypsibioidea</taxon>
        <taxon>Hypsibiidae</taxon>
        <taxon>Hypsibius</taxon>
    </lineage>
</organism>
<keyword evidence="12" id="KW-0863">Zinc-finger</keyword>
<feature type="chain" id="PRO_5011831939" description="Metalloendopeptidase" evidence="21">
    <location>
        <begin position="20"/>
        <end position="1191"/>
    </location>
</feature>
<dbReference type="EMBL" id="MTYJ01000035">
    <property type="protein sequence ID" value="OQV19912.1"/>
    <property type="molecule type" value="Genomic_DNA"/>
</dbReference>
<evidence type="ECO:0000256" key="16">
    <source>
        <dbReference type="ARBA" id="ARBA00022842"/>
    </source>
</evidence>
<dbReference type="CDD" id="cd04280">
    <property type="entry name" value="ZnMc_astacin_like"/>
    <property type="match status" value="1"/>
</dbReference>
<comment type="subcellular location">
    <subcellularLocation>
        <location evidence="3">Cytoplasm</location>
    </subcellularLocation>
    <subcellularLocation>
        <location evidence="2">Membrane</location>
    </subcellularLocation>
</comment>
<dbReference type="InterPro" id="IPR011009">
    <property type="entry name" value="Kinase-like_dom_sf"/>
</dbReference>
<dbReference type="Proteomes" id="UP000192578">
    <property type="component" value="Unassembled WGS sequence"/>
</dbReference>
<dbReference type="Pfam" id="PF25525">
    <property type="entry name" value="Ubiquitin_PRKD1_N"/>
    <property type="match status" value="1"/>
</dbReference>
<feature type="transmembrane region" description="Helical" evidence="23">
    <location>
        <begin position="1108"/>
        <end position="1126"/>
    </location>
</feature>
<name>A0A1W0WXP6_HYPEX</name>
<evidence type="ECO:0000256" key="17">
    <source>
        <dbReference type="ARBA" id="ARBA00023136"/>
    </source>
</evidence>
<feature type="binding site" evidence="19">
    <location>
        <position position="201"/>
    </location>
    <ligand>
        <name>Zn(2+)</name>
        <dbReference type="ChEBI" id="CHEBI:29105"/>
        <note>catalytic</note>
    </ligand>
</feature>
<feature type="domain" description="Peptidase M12A" evidence="26">
    <location>
        <begin position="109"/>
        <end position="300"/>
    </location>
</feature>
<feature type="domain" description="Phorbol-ester/DAG-type" evidence="25">
    <location>
        <begin position="667"/>
        <end position="717"/>
    </location>
</feature>
<dbReference type="FunFam" id="3.30.60.20:FF:000021">
    <property type="entry name" value="Serine/threonine-protein kinase"/>
    <property type="match status" value="1"/>
</dbReference>
<protein>
    <recommendedName>
        <fullName evidence="21">Metalloendopeptidase</fullName>
        <ecNumber evidence="21">3.4.24.-</ecNumber>
    </recommendedName>
</protein>
<dbReference type="GO" id="GO:0004222">
    <property type="term" value="F:metalloendopeptidase activity"/>
    <property type="evidence" value="ECO:0007669"/>
    <property type="project" value="UniProtKB-UniRule"/>
</dbReference>